<protein>
    <submittedName>
        <fullName evidence="2">Uncharacterized protein</fullName>
    </submittedName>
</protein>
<reference evidence="2 3" key="1">
    <citation type="journal article" date="2018" name="BMC Genomics">
        <title>Genomic comparison of Trypanosoma conorhini and Trypanosoma rangeli to Trypanosoma cruzi strains of high and low virulence.</title>
        <authorList>
            <person name="Bradwell K.R."/>
            <person name="Koparde V.N."/>
            <person name="Matveyev A.V."/>
            <person name="Serrano M.G."/>
            <person name="Alves J.M."/>
            <person name="Parikh H."/>
            <person name="Huang B."/>
            <person name="Lee V."/>
            <person name="Espinosa-Alvarez O."/>
            <person name="Ortiz P.A."/>
            <person name="Costa-Martins A.G."/>
            <person name="Teixeira M.M."/>
            <person name="Buck G.A."/>
        </authorList>
    </citation>
    <scope>NUCLEOTIDE SEQUENCE [LARGE SCALE GENOMIC DNA]</scope>
    <source>
        <strain evidence="2 3">AM80</strain>
    </source>
</reference>
<name>A0A422N5X0_TRYRA</name>
<keyword evidence="3" id="KW-1185">Reference proteome</keyword>
<dbReference type="EMBL" id="MKGL01000304">
    <property type="protein sequence ID" value="RNF00859.1"/>
    <property type="molecule type" value="Genomic_DNA"/>
</dbReference>
<gene>
    <name evidence="2" type="ORF">TraAM80_07375</name>
</gene>
<dbReference type="Proteomes" id="UP000283634">
    <property type="component" value="Unassembled WGS sequence"/>
</dbReference>
<proteinExistence type="predicted"/>
<accession>A0A422N5X0</accession>
<dbReference type="GeneID" id="40331308"/>
<evidence type="ECO:0000256" key="1">
    <source>
        <dbReference type="SAM" id="MobiDB-lite"/>
    </source>
</evidence>
<sequence>FGWEGAGASRRTAPGSGPRRSMCRNTAQRRLSAGTGTVRGSVRGAVRRQRTSVIIQAPCGAERVGGAAHNPRRVSHFRPHASNGIAAHRIKRRPGARCRRTPWAPLVPRQFRSVVGQKAGESAIEAATPTEERLRDGKPPVPKRARLASPVLAYTKKLLAYSAVAQR</sequence>
<evidence type="ECO:0000313" key="3">
    <source>
        <dbReference type="Proteomes" id="UP000283634"/>
    </source>
</evidence>
<evidence type="ECO:0000313" key="2">
    <source>
        <dbReference type="EMBL" id="RNF00859.1"/>
    </source>
</evidence>
<dbReference type="RefSeq" id="XP_029236002.1">
    <property type="nucleotide sequence ID" value="XM_029384170.1"/>
</dbReference>
<feature type="region of interest" description="Disordered" evidence="1">
    <location>
        <begin position="1"/>
        <end position="42"/>
    </location>
</feature>
<feature type="region of interest" description="Disordered" evidence="1">
    <location>
        <begin position="122"/>
        <end position="143"/>
    </location>
</feature>
<dbReference type="AlphaFoldDB" id="A0A422N5X0"/>
<feature type="non-terminal residue" evidence="2">
    <location>
        <position position="1"/>
    </location>
</feature>
<organism evidence="2 3">
    <name type="scientific">Trypanosoma rangeli</name>
    <dbReference type="NCBI Taxonomy" id="5698"/>
    <lineage>
        <taxon>Eukaryota</taxon>
        <taxon>Discoba</taxon>
        <taxon>Euglenozoa</taxon>
        <taxon>Kinetoplastea</taxon>
        <taxon>Metakinetoplastina</taxon>
        <taxon>Trypanosomatida</taxon>
        <taxon>Trypanosomatidae</taxon>
        <taxon>Trypanosoma</taxon>
        <taxon>Herpetosoma</taxon>
    </lineage>
</organism>
<comment type="caution">
    <text evidence="2">The sequence shown here is derived from an EMBL/GenBank/DDBJ whole genome shotgun (WGS) entry which is preliminary data.</text>
</comment>